<keyword evidence="1" id="KW-1133">Transmembrane helix</keyword>
<proteinExistence type="predicted"/>
<reference evidence="2 3" key="1">
    <citation type="submission" date="2018-05" db="EMBL/GenBank/DDBJ databases">
        <title>Draft genome sequence of Rhodanobacter denitrificans Yn1 isolated from gold copper mine.</title>
        <authorList>
            <person name="Yang N."/>
            <person name="Mazhar H.S."/>
            <person name="Rensing C."/>
        </authorList>
    </citation>
    <scope>NUCLEOTIDE SEQUENCE [LARGE SCALE GENOMIC DNA]</scope>
    <source>
        <strain evidence="2 3">Yn1</strain>
    </source>
</reference>
<accession>A0A368KCV4</accession>
<name>A0A368KCV4_9GAMM</name>
<sequence>MNQHTDDPIPAFDDDAHEREWLAQERAMRRERLQLDPASDDARGRRYCLLARALREPLPEALPADFAQQLAARVAAAPARQPVTGGSFESALTLALAIALAIAAVAVVAMYGRAWLPSFVTLLPTPHAPATRWLLTLAGCLGASWLLGRWQQHIDGPTA</sequence>
<protein>
    <submittedName>
        <fullName evidence="2">Uncharacterized protein</fullName>
    </submittedName>
</protein>
<dbReference type="AlphaFoldDB" id="A0A368KCV4"/>
<feature type="transmembrane region" description="Helical" evidence="1">
    <location>
        <begin position="90"/>
        <end position="111"/>
    </location>
</feature>
<dbReference type="EMBL" id="QFWQ01000006">
    <property type="protein sequence ID" value="RCS29657.1"/>
    <property type="molecule type" value="Genomic_DNA"/>
</dbReference>
<dbReference type="Proteomes" id="UP000252387">
    <property type="component" value="Unassembled WGS sequence"/>
</dbReference>
<keyword evidence="1" id="KW-0472">Membrane</keyword>
<evidence type="ECO:0000313" key="3">
    <source>
        <dbReference type="Proteomes" id="UP000252387"/>
    </source>
</evidence>
<dbReference type="OrthoDB" id="5959591at2"/>
<organism evidence="2 3">
    <name type="scientific">Rhodanobacter denitrificans</name>
    <dbReference type="NCBI Taxonomy" id="666685"/>
    <lineage>
        <taxon>Bacteria</taxon>
        <taxon>Pseudomonadati</taxon>
        <taxon>Pseudomonadota</taxon>
        <taxon>Gammaproteobacteria</taxon>
        <taxon>Lysobacterales</taxon>
        <taxon>Rhodanobacteraceae</taxon>
        <taxon>Rhodanobacter</taxon>
    </lineage>
</organism>
<feature type="transmembrane region" description="Helical" evidence="1">
    <location>
        <begin position="131"/>
        <end position="148"/>
    </location>
</feature>
<evidence type="ECO:0000256" key="1">
    <source>
        <dbReference type="SAM" id="Phobius"/>
    </source>
</evidence>
<dbReference type="RefSeq" id="WP_114343441.1">
    <property type="nucleotide sequence ID" value="NZ_QFWQ01000006.1"/>
</dbReference>
<evidence type="ECO:0000313" key="2">
    <source>
        <dbReference type="EMBL" id="RCS29657.1"/>
    </source>
</evidence>
<gene>
    <name evidence="2" type="ORF">DEO45_10910</name>
</gene>
<keyword evidence="3" id="KW-1185">Reference proteome</keyword>
<comment type="caution">
    <text evidence="2">The sequence shown here is derived from an EMBL/GenBank/DDBJ whole genome shotgun (WGS) entry which is preliminary data.</text>
</comment>
<keyword evidence="1" id="KW-0812">Transmembrane</keyword>